<dbReference type="FunFam" id="1.10.238.10:FF:000178">
    <property type="entry name" value="Calmodulin-2 A"/>
    <property type="match status" value="1"/>
</dbReference>
<dbReference type="GO" id="GO:0032038">
    <property type="term" value="F:myosin II heavy chain binding"/>
    <property type="evidence" value="ECO:0007669"/>
    <property type="project" value="EnsemblFungi"/>
</dbReference>
<dbReference type="Proteomes" id="UP000054304">
    <property type="component" value="Unassembled WGS sequence"/>
</dbReference>
<dbReference type="InterPro" id="IPR011992">
    <property type="entry name" value="EF-hand-dom_pair"/>
</dbReference>
<dbReference type="OrthoDB" id="429467at2759"/>
<organism evidence="3 4">
    <name type="scientific">Lachancea lanzarotensis</name>
    <dbReference type="NCBI Taxonomy" id="1245769"/>
    <lineage>
        <taxon>Eukaryota</taxon>
        <taxon>Fungi</taxon>
        <taxon>Dikarya</taxon>
        <taxon>Ascomycota</taxon>
        <taxon>Saccharomycotina</taxon>
        <taxon>Saccharomycetes</taxon>
        <taxon>Saccharomycetales</taxon>
        <taxon>Saccharomycetaceae</taxon>
        <taxon>Lachancea</taxon>
    </lineage>
</organism>
<dbReference type="PANTHER" id="PTHR23049">
    <property type="entry name" value="MYOSIN REGULATORY LIGHT CHAIN 2"/>
    <property type="match status" value="1"/>
</dbReference>
<reference evidence="3 4" key="1">
    <citation type="submission" date="2014-12" db="EMBL/GenBank/DDBJ databases">
        <authorList>
            <person name="Neuveglise Cecile"/>
        </authorList>
    </citation>
    <scope>NUCLEOTIDE SEQUENCE [LARGE SCALE GENOMIC DNA]</scope>
    <source>
        <strain evidence="3 4">CBS 12615</strain>
    </source>
</reference>
<dbReference type="Gene3D" id="1.10.238.10">
    <property type="entry name" value="EF-hand"/>
    <property type="match status" value="1"/>
</dbReference>
<evidence type="ECO:0000313" key="4">
    <source>
        <dbReference type="Proteomes" id="UP000054304"/>
    </source>
</evidence>
<dbReference type="InterPro" id="IPR050403">
    <property type="entry name" value="Myosin_RLC"/>
</dbReference>
<evidence type="ECO:0000259" key="2">
    <source>
        <dbReference type="PROSITE" id="PS50222"/>
    </source>
</evidence>
<dbReference type="STRING" id="1245769.A0A0C7N9W5"/>
<dbReference type="GO" id="GO:0005509">
    <property type="term" value="F:calcium ion binding"/>
    <property type="evidence" value="ECO:0007669"/>
    <property type="project" value="InterPro"/>
</dbReference>
<dbReference type="GO" id="GO:0000131">
    <property type="term" value="C:incipient cellular bud site"/>
    <property type="evidence" value="ECO:0007669"/>
    <property type="project" value="EnsemblFungi"/>
</dbReference>
<dbReference type="PROSITE" id="PS50222">
    <property type="entry name" value="EF_HAND_2"/>
    <property type="match status" value="1"/>
</dbReference>
<proteinExistence type="predicted"/>
<dbReference type="RefSeq" id="XP_022630870.1">
    <property type="nucleotide sequence ID" value="XM_022772232.1"/>
</dbReference>
<gene>
    <name evidence="3" type="ORF">LALA0_S13e00210g</name>
</gene>
<evidence type="ECO:0000313" key="3">
    <source>
        <dbReference type="EMBL" id="CEP64666.1"/>
    </source>
</evidence>
<dbReference type="GO" id="GO:0000142">
    <property type="term" value="C:cellular bud neck contractile ring"/>
    <property type="evidence" value="ECO:0007669"/>
    <property type="project" value="EnsemblFungi"/>
</dbReference>
<dbReference type="GO" id="GO:0016460">
    <property type="term" value="C:myosin II complex"/>
    <property type="evidence" value="ECO:0007669"/>
    <property type="project" value="EnsemblFungi"/>
</dbReference>
<dbReference type="GO" id="GO:1902404">
    <property type="term" value="P:mitotic actomyosin contractile ring contraction"/>
    <property type="evidence" value="ECO:0007669"/>
    <property type="project" value="EnsemblFungi"/>
</dbReference>
<accession>A0A0C7N9W5</accession>
<keyword evidence="1" id="KW-0677">Repeat</keyword>
<dbReference type="AlphaFoldDB" id="A0A0C7N9W5"/>
<dbReference type="SUPFAM" id="SSF47473">
    <property type="entry name" value="EF-hand"/>
    <property type="match status" value="1"/>
</dbReference>
<sequence length="155" mass="17400">MERSESASFSQFSNDQIQKIRDVFQFIDDGGDGKISKSDLLKTYANLGKNGMESQVEEMLASEKVTELSFPEFLTLIGGKLTEFPDEQEMADALRAFDRDGTNELNADVIDLRQNLRDAGFENTAVLEAILKQFSTAQLSGERIFKGRKFLDTVE</sequence>
<dbReference type="InterPro" id="IPR002048">
    <property type="entry name" value="EF_hand_dom"/>
</dbReference>
<name>A0A0C7N9W5_9SACH</name>
<dbReference type="HOGENOM" id="CLU_061288_9_2_1"/>
<keyword evidence="4" id="KW-1185">Reference proteome</keyword>
<dbReference type="EMBL" id="LN736372">
    <property type="protein sequence ID" value="CEP64666.1"/>
    <property type="molecule type" value="Genomic_DNA"/>
</dbReference>
<evidence type="ECO:0000256" key="1">
    <source>
        <dbReference type="ARBA" id="ARBA00022737"/>
    </source>
</evidence>
<dbReference type="GeneID" id="34688227"/>
<protein>
    <submittedName>
        <fullName evidence="3">LALA0S13e00210g1_1</fullName>
    </submittedName>
</protein>
<feature type="domain" description="EF-hand" evidence="2">
    <location>
        <begin position="15"/>
        <end position="50"/>
    </location>
</feature>